<protein>
    <submittedName>
        <fullName evidence="6">Transcriptional regulator, LysR family</fullName>
    </submittedName>
</protein>
<dbReference type="SUPFAM" id="SSF53850">
    <property type="entry name" value="Periplasmic binding protein-like II"/>
    <property type="match status" value="1"/>
</dbReference>
<dbReference type="CDD" id="cd08414">
    <property type="entry name" value="PBP2_LTTR_aromatics_like"/>
    <property type="match status" value="1"/>
</dbReference>
<accession>E8V6W8</accession>
<dbReference type="EMBL" id="CP002467">
    <property type="protein sequence ID" value="ADV84992.1"/>
    <property type="molecule type" value="Genomic_DNA"/>
</dbReference>
<dbReference type="AlphaFoldDB" id="E8V6W8"/>
<proteinExistence type="inferred from homology"/>
<dbReference type="PANTHER" id="PTHR30346">
    <property type="entry name" value="TRANSCRIPTIONAL DUAL REGULATOR HCAR-RELATED"/>
    <property type="match status" value="1"/>
</dbReference>
<dbReference type="InterPro" id="IPR036390">
    <property type="entry name" value="WH_DNA-bd_sf"/>
</dbReference>
<dbReference type="Gene3D" id="1.10.10.10">
    <property type="entry name" value="Winged helix-like DNA-binding domain superfamily/Winged helix DNA-binding domain"/>
    <property type="match status" value="1"/>
</dbReference>
<dbReference type="PRINTS" id="PR00039">
    <property type="entry name" value="HTHLYSR"/>
</dbReference>
<evidence type="ECO:0000256" key="1">
    <source>
        <dbReference type="ARBA" id="ARBA00009437"/>
    </source>
</evidence>
<organism evidence="6 7">
    <name type="scientific">Terriglobus saanensis (strain ATCC BAA-1853 / DSM 23119 / SP1PR4)</name>
    <dbReference type="NCBI Taxonomy" id="401053"/>
    <lineage>
        <taxon>Bacteria</taxon>
        <taxon>Pseudomonadati</taxon>
        <taxon>Acidobacteriota</taxon>
        <taxon>Terriglobia</taxon>
        <taxon>Terriglobales</taxon>
        <taxon>Acidobacteriaceae</taxon>
        <taxon>Terriglobus</taxon>
    </lineage>
</organism>
<keyword evidence="4" id="KW-0804">Transcription</keyword>
<dbReference type="PANTHER" id="PTHR30346:SF0">
    <property type="entry name" value="HCA OPERON TRANSCRIPTIONAL ACTIVATOR HCAR"/>
    <property type="match status" value="1"/>
</dbReference>
<feature type="domain" description="HTH lysR-type" evidence="5">
    <location>
        <begin position="1"/>
        <end position="58"/>
    </location>
</feature>
<reference evidence="6 7" key="1">
    <citation type="journal article" date="2012" name="Stand. Genomic Sci.">
        <title>Complete genome sequence of Terriglobus saanensis type strain SP1PR4(T), an Acidobacteria from tundra soil.</title>
        <authorList>
            <person name="Rawat S.R."/>
            <person name="Mannisto M.K."/>
            <person name="Starovoytov V."/>
            <person name="Goodwin L."/>
            <person name="Nolan M."/>
            <person name="Hauser L."/>
            <person name="Land M."/>
            <person name="Davenport K.W."/>
            <person name="Woyke T."/>
            <person name="Haggblom M.M."/>
        </authorList>
    </citation>
    <scope>NUCLEOTIDE SEQUENCE</scope>
    <source>
        <strain evidence="7">ATCC BAA-1853 / DSM 23119 / SP1PR4</strain>
    </source>
</reference>
<dbReference type="Pfam" id="PF03466">
    <property type="entry name" value="LysR_substrate"/>
    <property type="match status" value="1"/>
</dbReference>
<dbReference type="PROSITE" id="PS50931">
    <property type="entry name" value="HTH_LYSR"/>
    <property type="match status" value="1"/>
</dbReference>
<dbReference type="OrthoDB" id="108771at2"/>
<dbReference type="GO" id="GO:0003677">
    <property type="term" value="F:DNA binding"/>
    <property type="evidence" value="ECO:0007669"/>
    <property type="project" value="UniProtKB-KW"/>
</dbReference>
<evidence type="ECO:0000313" key="7">
    <source>
        <dbReference type="Proteomes" id="UP000006844"/>
    </source>
</evidence>
<dbReference type="FunFam" id="1.10.10.10:FF:000001">
    <property type="entry name" value="LysR family transcriptional regulator"/>
    <property type="match status" value="1"/>
</dbReference>
<dbReference type="GO" id="GO:0003700">
    <property type="term" value="F:DNA-binding transcription factor activity"/>
    <property type="evidence" value="ECO:0007669"/>
    <property type="project" value="InterPro"/>
</dbReference>
<evidence type="ECO:0000256" key="2">
    <source>
        <dbReference type="ARBA" id="ARBA00023015"/>
    </source>
</evidence>
<dbReference type="GO" id="GO:0032993">
    <property type="term" value="C:protein-DNA complex"/>
    <property type="evidence" value="ECO:0007669"/>
    <property type="project" value="TreeGrafter"/>
</dbReference>
<dbReference type="HOGENOM" id="CLU_039613_6_4_0"/>
<keyword evidence="2" id="KW-0805">Transcription regulation</keyword>
<dbReference type="InterPro" id="IPR000847">
    <property type="entry name" value="LysR_HTH_N"/>
</dbReference>
<dbReference type="Proteomes" id="UP000006844">
    <property type="component" value="Chromosome"/>
</dbReference>
<dbReference type="InterPro" id="IPR005119">
    <property type="entry name" value="LysR_subst-bd"/>
</dbReference>
<comment type="similarity">
    <text evidence="1">Belongs to the LysR transcriptional regulatory family.</text>
</comment>
<dbReference type="eggNOG" id="COG0583">
    <property type="taxonomic scope" value="Bacteria"/>
</dbReference>
<dbReference type="Gene3D" id="3.40.190.10">
    <property type="entry name" value="Periplasmic binding protein-like II"/>
    <property type="match status" value="2"/>
</dbReference>
<keyword evidence="3" id="KW-0238">DNA-binding</keyword>
<evidence type="ECO:0000256" key="4">
    <source>
        <dbReference type="ARBA" id="ARBA00023163"/>
    </source>
</evidence>
<evidence type="ECO:0000256" key="3">
    <source>
        <dbReference type="ARBA" id="ARBA00023125"/>
    </source>
</evidence>
<evidence type="ECO:0000313" key="6">
    <source>
        <dbReference type="EMBL" id="ADV84992.1"/>
    </source>
</evidence>
<dbReference type="STRING" id="401053.AciPR4_4249"/>
<sequence length="295" mass="32011">MELRHLHYFKAVAESGGFGKAARLLNVSQSAVSEQVRDLEAEIAVPLIDRSNRNIRLTPHGEVFLTRVKEVLQLADGAVTAARRSFRGEEGSLSIGFFVGGIGSSFPKLIHAFRQKYKDIAVSLVEMTPVAQHDALVAGSIDIAFTRALPGTLKAELRSEIFYTERLSLVLPKGHPLAERASISVQELRAERFVINDRKNSPAVFDKIIALCDEAGFSPNIIATASVSSGVIALVESGEGIALLPKGSQLLGSSELVFVPVQDAAASVDLVVAWSAKHERKIHQSFLSLARQFRM</sequence>
<dbReference type="Pfam" id="PF00126">
    <property type="entry name" value="HTH_1"/>
    <property type="match status" value="1"/>
</dbReference>
<gene>
    <name evidence="6" type="ordered locus">AciPR4_4249</name>
</gene>
<dbReference type="SUPFAM" id="SSF46785">
    <property type="entry name" value="Winged helix' DNA-binding domain"/>
    <property type="match status" value="1"/>
</dbReference>
<name>E8V6W8_TERSS</name>
<dbReference type="InterPro" id="IPR036388">
    <property type="entry name" value="WH-like_DNA-bd_sf"/>
</dbReference>
<keyword evidence="7" id="KW-1185">Reference proteome</keyword>
<evidence type="ECO:0000259" key="5">
    <source>
        <dbReference type="PROSITE" id="PS50931"/>
    </source>
</evidence>
<dbReference type="KEGG" id="tsa:AciPR4_4249"/>